<dbReference type="CDD" id="cd00082">
    <property type="entry name" value="HisKA"/>
    <property type="match status" value="1"/>
</dbReference>
<evidence type="ECO:0000313" key="10">
    <source>
        <dbReference type="EMBL" id="PPJ56157.1"/>
    </source>
</evidence>
<dbReference type="SUPFAM" id="SSF52172">
    <property type="entry name" value="CheY-like"/>
    <property type="match status" value="1"/>
</dbReference>
<dbReference type="AlphaFoldDB" id="A0A2S6C8U5"/>
<dbReference type="InterPro" id="IPR011006">
    <property type="entry name" value="CheY-like_superfamily"/>
</dbReference>
<dbReference type="PROSITE" id="PS50110">
    <property type="entry name" value="RESPONSE_REGULATORY"/>
    <property type="match status" value="1"/>
</dbReference>
<dbReference type="SUPFAM" id="SSF47384">
    <property type="entry name" value="Homodimeric domain of signal transducing histidine kinase"/>
    <property type="match status" value="1"/>
</dbReference>
<evidence type="ECO:0000256" key="5">
    <source>
        <dbReference type="ARBA" id="ARBA00022777"/>
    </source>
</evidence>
<feature type="region of interest" description="Disordered" evidence="7">
    <location>
        <begin position="361"/>
        <end position="413"/>
    </location>
</feature>
<evidence type="ECO:0000259" key="8">
    <source>
        <dbReference type="PROSITE" id="PS50109"/>
    </source>
</evidence>
<evidence type="ECO:0000256" key="4">
    <source>
        <dbReference type="ARBA" id="ARBA00022679"/>
    </source>
</evidence>
<dbReference type="InterPro" id="IPR005467">
    <property type="entry name" value="His_kinase_dom"/>
</dbReference>
<dbReference type="InterPro" id="IPR003594">
    <property type="entry name" value="HATPase_dom"/>
</dbReference>
<gene>
    <name evidence="10" type="ORF">CBER1_09171</name>
</gene>
<feature type="region of interest" description="Disordered" evidence="7">
    <location>
        <begin position="256"/>
        <end position="321"/>
    </location>
</feature>
<feature type="region of interest" description="Disordered" evidence="7">
    <location>
        <begin position="998"/>
        <end position="1080"/>
    </location>
</feature>
<keyword evidence="3 6" id="KW-0597">Phosphoprotein</keyword>
<dbReference type="Gene3D" id="1.10.287.130">
    <property type="match status" value="1"/>
</dbReference>
<feature type="compositionally biased region" description="Low complexity" evidence="7">
    <location>
        <begin position="465"/>
        <end position="477"/>
    </location>
</feature>
<dbReference type="GO" id="GO:0005886">
    <property type="term" value="C:plasma membrane"/>
    <property type="evidence" value="ECO:0007669"/>
    <property type="project" value="TreeGrafter"/>
</dbReference>
<dbReference type="Pfam" id="PF00512">
    <property type="entry name" value="HisKA"/>
    <property type="match status" value="1"/>
</dbReference>
<protein>
    <recommendedName>
        <fullName evidence="2">histidine kinase</fullName>
        <ecNumber evidence="2">2.7.13.3</ecNumber>
    </recommendedName>
</protein>
<proteinExistence type="predicted"/>
<evidence type="ECO:0000256" key="3">
    <source>
        <dbReference type="ARBA" id="ARBA00022553"/>
    </source>
</evidence>
<evidence type="ECO:0000256" key="1">
    <source>
        <dbReference type="ARBA" id="ARBA00000085"/>
    </source>
</evidence>
<dbReference type="PANTHER" id="PTHR43047:SF72">
    <property type="entry name" value="OSMOSENSING HISTIDINE PROTEIN KINASE SLN1"/>
    <property type="match status" value="1"/>
</dbReference>
<dbReference type="EC" id="2.7.13.3" evidence="2"/>
<dbReference type="SUPFAM" id="SSF55781">
    <property type="entry name" value="GAF domain-like"/>
    <property type="match status" value="1"/>
</dbReference>
<dbReference type="InterPro" id="IPR003661">
    <property type="entry name" value="HisK_dim/P_dom"/>
</dbReference>
<name>A0A2S6C8U5_9PEZI</name>
<comment type="catalytic activity">
    <reaction evidence="1">
        <text>ATP + protein L-histidine = ADP + protein N-phospho-L-histidine.</text>
        <dbReference type="EC" id="2.7.13.3"/>
    </reaction>
</comment>
<dbReference type="InterPro" id="IPR004358">
    <property type="entry name" value="Sig_transdc_His_kin-like_C"/>
</dbReference>
<keyword evidence="11" id="KW-1185">Reference proteome</keyword>
<feature type="region of interest" description="Disordered" evidence="7">
    <location>
        <begin position="1158"/>
        <end position="1181"/>
    </location>
</feature>
<dbReference type="InterPro" id="IPR003018">
    <property type="entry name" value="GAF"/>
</dbReference>
<dbReference type="PANTHER" id="PTHR43047">
    <property type="entry name" value="TWO-COMPONENT HISTIDINE PROTEIN KINASE"/>
    <property type="match status" value="1"/>
</dbReference>
<evidence type="ECO:0000256" key="7">
    <source>
        <dbReference type="SAM" id="MobiDB-lite"/>
    </source>
</evidence>
<dbReference type="InterPro" id="IPR029016">
    <property type="entry name" value="GAF-like_dom_sf"/>
</dbReference>
<feature type="modified residue" description="4-aspartylphosphate" evidence="6">
    <location>
        <position position="1192"/>
    </location>
</feature>
<dbReference type="Gene3D" id="3.30.450.40">
    <property type="match status" value="1"/>
</dbReference>
<dbReference type="Gene3D" id="3.40.50.2300">
    <property type="match status" value="1"/>
</dbReference>
<comment type="caution">
    <text evidence="10">The sequence shown here is derived from an EMBL/GenBank/DDBJ whole genome shotgun (WGS) entry which is preliminary data.</text>
</comment>
<dbReference type="InterPro" id="IPR036097">
    <property type="entry name" value="HisK_dim/P_sf"/>
</dbReference>
<feature type="compositionally biased region" description="Basic and acidic residues" evidence="7">
    <location>
        <begin position="1001"/>
        <end position="1011"/>
    </location>
</feature>
<evidence type="ECO:0000256" key="6">
    <source>
        <dbReference type="PROSITE-ProRule" id="PRU00169"/>
    </source>
</evidence>
<dbReference type="PROSITE" id="PS50109">
    <property type="entry name" value="HIS_KIN"/>
    <property type="match status" value="1"/>
</dbReference>
<accession>A0A2S6C8U5</accession>
<evidence type="ECO:0000256" key="2">
    <source>
        <dbReference type="ARBA" id="ARBA00012438"/>
    </source>
</evidence>
<sequence length="1263" mass="138035">MLPTPAAGAERQRKLHEARREREFYAYYESVLAHAGAQPKFCNLYDAQAAAAHVPTASGDTALTSFTQLAAFRLAAKRSMLFFFDASFAYVIAESTRSLSLADDAVHAPEDALWLGFTKIPRGLSVCEVTVDLPRNQGSHAGNSDTEAVAHIVNNLAEDTRFCNRPYVQHGPKARFYAGVPITTARGINIGALCVLDDQPRDGLDASQVDFLRTMAASVMSHLELVKAKQDNQRSHNMNAALGAFMDGKLEPTDWWHRGARHPASHPNAHLRQQMETRSRSYRDPPSKDGRRASRVRDMVQHQDRGNVDSSSEGPSTFGKIEGLPAQTAAVMGRAAGLLQTALDADAVLFLDAISRGGSVSGAQGLAQNSTETDTSHTSDVTDFARKVHDKSRKSPPSQTVPSHSAILGSAFSPAGDTRIRKEKLRRQIKFSDQVLRGLLRRYPYGQIWHFGSDGDASDDEGYTSEELSSVTSTTESAGSDEGTRQPVRETPAGKRAAKKLRARVRSARMIQDIFPGVRSFMIIGMWRAEQERYFGAAVVLSYSPTRIFSYRSELSYMAAFCDVVLAQVASLEAQELGRSRHEFISSISHELRSPLHGILGSSEYLLESEQDPTKLEMVRSINSCGTTLLDIINGLLEYSGLNQKPTKRQKSPYAQEMGKAQVPVSADMVSSMTDEAVDIAYLSFEHQHSGNQGSTDQDKRELPILILNIEAAESQEWLFSIPSAPWKRICLNLVTNALKYTPKGYVSITLRRCCRSEAAKDQKKFIELVVEDSGIGMSRDFQNRDLFRAFKQEDSLTPGTGLGLNLVANIVKSMGGTVHVQSEAGSGTTVTVSIPLANYTPARTPDSQPGAQTLSHHSWSVDFVGYDAPGAQTTAQSPEVEANIRFSKSLKRYCSELGLDVQSPGDAPREQPTLNIIWEHSLDVAYSSRESGSRPNSSSGSRLQTPAIIICKNRSTAIRMQSSRAAIGLPDKTSFLWPPISSAKLSTAISTLIMSSADPQRQHSHPDHNRNKPSSIQPGPVPERSRSRARTRGSLSSSDEQDDAGEAQRRADFRLVPEQGQVLTQRPHLIRSGSEPLSSSTTALAPKIVASLPSVQQPLQHAAAAATSTLPNLSLLLVDDNTINLRILEAFAQKGGHHYRKACNGQEAVDLYRNAASGDTSEQQKDNPIIPATDPHARGAPMRKPEIILMDINMPIMDGFEATRAVREFERSAGVRRAIVIAVTGLGDTSAHDEAFACGMDLFLTKPVRMKDLHEVFASLDL</sequence>
<evidence type="ECO:0000313" key="11">
    <source>
        <dbReference type="Proteomes" id="UP000237631"/>
    </source>
</evidence>
<dbReference type="Proteomes" id="UP000237631">
    <property type="component" value="Unassembled WGS sequence"/>
</dbReference>
<feature type="domain" description="Response regulatory" evidence="9">
    <location>
        <begin position="1115"/>
        <end position="1262"/>
    </location>
</feature>
<dbReference type="SMART" id="SM00387">
    <property type="entry name" value="HATPase_c"/>
    <property type="match status" value="1"/>
</dbReference>
<organism evidence="10 11">
    <name type="scientific">Cercospora berteroae</name>
    <dbReference type="NCBI Taxonomy" id="357750"/>
    <lineage>
        <taxon>Eukaryota</taxon>
        <taxon>Fungi</taxon>
        <taxon>Dikarya</taxon>
        <taxon>Ascomycota</taxon>
        <taxon>Pezizomycotina</taxon>
        <taxon>Dothideomycetes</taxon>
        <taxon>Dothideomycetidae</taxon>
        <taxon>Mycosphaerellales</taxon>
        <taxon>Mycosphaerellaceae</taxon>
        <taxon>Cercospora</taxon>
    </lineage>
</organism>
<keyword evidence="5" id="KW-0418">Kinase</keyword>
<keyword evidence="4" id="KW-0808">Transferase</keyword>
<feature type="compositionally biased region" description="Polar residues" evidence="7">
    <location>
        <begin position="366"/>
        <end position="381"/>
    </location>
</feature>
<feature type="compositionally biased region" description="Basic and acidic residues" evidence="7">
    <location>
        <begin position="1047"/>
        <end position="1056"/>
    </location>
</feature>
<dbReference type="InterPro" id="IPR036890">
    <property type="entry name" value="HATPase_C_sf"/>
</dbReference>
<dbReference type="Pfam" id="PF02518">
    <property type="entry name" value="HATPase_c"/>
    <property type="match status" value="1"/>
</dbReference>
<dbReference type="FunFam" id="3.30.450.40:FF:000083">
    <property type="entry name" value="Sensor histidine kinase/response regulator, putative (AFU_orthologue AFUA_4G00660)"/>
    <property type="match status" value="1"/>
</dbReference>
<dbReference type="PRINTS" id="PR00344">
    <property type="entry name" value="BCTRLSENSOR"/>
</dbReference>
<dbReference type="Pfam" id="PF01590">
    <property type="entry name" value="GAF"/>
    <property type="match status" value="1"/>
</dbReference>
<dbReference type="GO" id="GO:0000155">
    <property type="term" value="F:phosphorelay sensor kinase activity"/>
    <property type="evidence" value="ECO:0007669"/>
    <property type="project" value="InterPro"/>
</dbReference>
<dbReference type="SMART" id="SM00388">
    <property type="entry name" value="HisKA"/>
    <property type="match status" value="1"/>
</dbReference>
<dbReference type="STRING" id="357750.A0A2S6C8U5"/>
<dbReference type="CDD" id="cd17546">
    <property type="entry name" value="REC_hyHK_CKI1_RcsC-like"/>
    <property type="match status" value="1"/>
</dbReference>
<dbReference type="SUPFAM" id="SSF55874">
    <property type="entry name" value="ATPase domain of HSP90 chaperone/DNA topoisomerase II/histidine kinase"/>
    <property type="match status" value="1"/>
</dbReference>
<dbReference type="GO" id="GO:0009927">
    <property type="term" value="F:histidine phosphotransfer kinase activity"/>
    <property type="evidence" value="ECO:0007669"/>
    <property type="project" value="TreeGrafter"/>
</dbReference>
<dbReference type="Pfam" id="PF00072">
    <property type="entry name" value="Response_reg"/>
    <property type="match status" value="1"/>
</dbReference>
<dbReference type="OrthoDB" id="303614at2759"/>
<reference evidence="11" key="1">
    <citation type="journal article" date="2017" name="bioRxiv">
        <title>Conservation of a gene cluster reveals novel cercosporin biosynthetic mechanisms and extends production to the genus Colletotrichum.</title>
        <authorList>
            <person name="de Jonge R."/>
            <person name="Ebert M.K."/>
            <person name="Huitt-Roehl C.R."/>
            <person name="Pal P."/>
            <person name="Suttle J.C."/>
            <person name="Spanner R.E."/>
            <person name="Neubauer J.D."/>
            <person name="Jurick W.M.II."/>
            <person name="Stott K.A."/>
            <person name="Secor G.A."/>
            <person name="Thomma B.P.H.J."/>
            <person name="Van de Peer Y."/>
            <person name="Townsend C.A."/>
            <person name="Bolton M.D."/>
        </authorList>
    </citation>
    <scope>NUCLEOTIDE SEQUENCE [LARGE SCALE GENOMIC DNA]</scope>
    <source>
        <strain evidence="11">CBS538.71</strain>
    </source>
</reference>
<evidence type="ECO:0000259" key="9">
    <source>
        <dbReference type="PROSITE" id="PS50110"/>
    </source>
</evidence>
<feature type="compositionally biased region" description="Basic and acidic residues" evidence="7">
    <location>
        <begin position="273"/>
        <end position="307"/>
    </location>
</feature>
<dbReference type="Gene3D" id="3.30.565.10">
    <property type="entry name" value="Histidine kinase-like ATPase, C-terminal domain"/>
    <property type="match status" value="1"/>
</dbReference>
<dbReference type="EMBL" id="PNEN01000525">
    <property type="protein sequence ID" value="PPJ56157.1"/>
    <property type="molecule type" value="Genomic_DNA"/>
</dbReference>
<dbReference type="InterPro" id="IPR001789">
    <property type="entry name" value="Sig_transdc_resp-reg_receiver"/>
</dbReference>
<dbReference type="SMART" id="SM00448">
    <property type="entry name" value="REC"/>
    <property type="match status" value="1"/>
</dbReference>
<feature type="domain" description="Histidine kinase" evidence="8">
    <location>
        <begin position="587"/>
        <end position="839"/>
    </location>
</feature>
<feature type="region of interest" description="Disordered" evidence="7">
    <location>
        <begin position="456"/>
        <end position="499"/>
    </location>
</feature>